<reference evidence="1" key="1">
    <citation type="submission" date="2021-07" db="EMBL/GenBank/DDBJ databases">
        <title>Draft genome sequence of carbapenem-resistant Aeromonas spp. in Japan.</title>
        <authorList>
            <person name="Maehana S."/>
            <person name="Suzuki M."/>
            <person name="Kitasato H."/>
        </authorList>
    </citation>
    <scope>NUCLEOTIDE SEQUENCE</scope>
    <source>
        <strain evidence="1">KAM343</strain>
    </source>
</reference>
<dbReference type="Proteomes" id="UP000886939">
    <property type="component" value="Unassembled WGS sequence"/>
</dbReference>
<accession>A0AAV4YGZ1</accession>
<dbReference type="RefSeq" id="WP_223915089.1">
    <property type="nucleotide sequence ID" value="NZ_AP026375.1"/>
</dbReference>
<sequence>MVKPDRKTLLSLLRYDPFTGNLIWKANVGQGITGNIAGTKYTTYVCSGNYPKATIILFMLGGIWIDPVTFKDRNRSNTKFENLVFPTSEAWITIEQFNAKRLIDELEAGELEKLRLERVKERQRAHNDRQYKHEKRQKYQQKLAERNRKIGKLAKTSNKKRAAEVAKLKAIILGHSK</sequence>
<evidence type="ECO:0000313" key="1">
    <source>
        <dbReference type="EMBL" id="GJA39360.1"/>
    </source>
</evidence>
<evidence type="ECO:0000313" key="2">
    <source>
        <dbReference type="Proteomes" id="UP000886939"/>
    </source>
</evidence>
<gene>
    <name evidence="1" type="ORF">KAM343_01560</name>
</gene>
<protein>
    <submittedName>
        <fullName evidence="1">Uncharacterized protein</fullName>
    </submittedName>
</protein>
<dbReference type="EMBL" id="BPNI01000001">
    <property type="protein sequence ID" value="GJA39360.1"/>
    <property type="molecule type" value="Genomic_DNA"/>
</dbReference>
<organism evidence="1 2">
    <name type="scientific">Aeromonas caviae</name>
    <name type="common">Aeromonas punctata</name>
    <dbReference type="NCBI Taxonomy" id="648"/>
    <lineage>
        <taxon>Bacteria</taxon>
        <taxon>Pseudomonadati</taxon>
        <taxon>Pseudomonadota</taxon>
        <taxon>Gammaproteobacteria</taxon>
        <taxon>Aeromonadales</taxon>
        <taxon>Aeromonadaceae</taxon>
        <taxon>Aeromonas</taxon>
    </lineage>
</organism>
<name>A0AAV4YGZ1_AERCA</name>
<dbReference type="AlphaFoldDB" id="A0AAV4YGZ1"/>
<proteinExistence type="predicted"/>
<comment type="caution">
    <text evidence="1">The sequence shown here is derived from an EMBL/GenBank/DDBJ whole genome shotgun (WGS) entry which is preliminary data.</text>
</comment>